<feature type="non-terminal residue" evidence="1">
    <location>
        <position position="283"/>
    </location>
</feature>
<dbReference type="SUPFAM" id="SSF55486">
    <property type="entry name" value="Metalloproteases ('zincins'), catalytic domain"/>
    <property type="match status" value="1"/>
</dbReference>
<gene>
    <name evidence="1" type="ORF">S01H1_16470</name>
</gene>
<dbReference type="EMBL" id="BARS01008666">
    <property type="protein sequence ID" value="GAF82100.1"/>
    <property type="molecule type" value="Genomic_DNA"/>
</dbReference>
<accession>X0U0X9</accession>
<organism evidence="1">
    <name type="scientific">marine sediment metagenome</name>
    <dbReference type="NCBI Taxonomy" id="412755"/>
    <lineage>
        <taxon>unclassified sequences</taxon>
        <taxon>metagenomes</taxon>
        <taxon>ecological metagenomes</taxon>
    </lineage>
</organism>
<dbReference type="InterPro" id="IPR027268">
    <property type="entry name" value="Peptidase_M4/M1_CTD_sf"/>
</dbReference>
<protein>
    <recommendedName>
        <fullName evidence="2">Peptidase M1 membrane alanine aminopeptidase domain-containing protein</fullName>
    </recommendedName>
</protein>
<evidence type="ECO:0008006" key="2">
    <source>
        <dbReference type="Google" id="ProtNLM"/>
    </source>
</evidence>
<name>X0U0X9_9ZZZZ</name>
<proteinExistence type="predicted"/>
<evidence type="ECO:0000313" key="1">
    <source>
        <dbReference type="EMBL" id="GAF82100.1"/>
    </source>
</evidence>
<sequence>MGVDLNAQNWLSEGMAQYLAVSYFERQHGEFGPNIFVLKQDGILENVVRSQFGFLNLREHEIELPYIMNYEYGFDEAIIKPASEVRYENASVIRLYDKGYLVARTIAAAMGRERFEIGLRNAGLEFRNKIIDVDDLRMVLEKEAGYSLAYLFETWLASPGGVDYTVKIVSRKLTEIGHQTTVHVSRSGGTIQPVVIELVLVSGNMLRRQWDGAVESATLTFETEEVVRRATIDPDHLLPDYNRLNNNSPTKLLTAISASTLPLDAYLIQPDLGSTGLSISFLD</sequence>
<dbReference type="Gene3D" id="1.10.390.10">
    <property type="entry name" value="Neutral Protease Domain 2"/>
    <property type="match status" value="1"/>
</dbReference>
<reference evidence="1" key="1">
    <citation type="journal article" date="2014" name="Front. Microbiol.">
        <title>High frequency of phylogenetically diverse reductive dehalogenase-homologous genes in deep subseafloor sedimentary metagenomes.</title>
        <authorList>
            <person name="Kawai M."/>
            <person name="Futagami T."/>
            <person name="Toyoda A."/>
            <person name="Takaki Y."/>
            <person name="Nishi S."/>
            <person name="Hori S."/>
            <person name="Arai W."/>
            <person name="Tsubouchi T."/>
            <person name="Morono Y."/>
            <person name="Uchiyama I."/>
            <person name="Ito T."/>
            <person name="Fujiyama A."/>
            <person name="Inagaki F."/>
            <person name="Takami H."/>
        </authorList>
    </citation>
    <scope>NUCLEOTIDE SEQUENCE</scope>
    <source>
        <strain evidence="1">Expedition CK06-06</strain>
    </source>
</reference>
<dbReference type="AlphaFoldDB" id="X0U0X9"/>
<comment type="caution">
    <text evidence="1">The sequence shown here is derived from an EMBL/GenBank/DDBJ whole genome shotgun (WGS) entry which is preliminary data.</text>
</comment>